<dbReference type="InterPro" id="IPR042099">
    <property type="entry name" value="ANL_N_sf"/>
</dbReference>
<keyword evidence="2 7" id="KW-0436">Ligase</keyword>
<dbReference type="PANTHER" id="PTHR43767">
    <property type="entry name" value="LONG-CHAIN-FATTY-ACID--COA LIGASE"/>
    <property type="match status" value="1"/>
</dbReference>
<dbReference type="Gene3D" id="3.30.300.30">
    <property type="match status" value="1"/>
</dbReference>
<evidence type="ECO:0000259" key="6">
    <source>
        <dbReference type="Pfam" id="PF13193"/>
    </source>
</evidence>
<keyword evidence="3" id="KW-0547">Nucleotide-binding</keyword>
<evidence type="ECO:0000256" key="4">
    <source>
        <dbReference type="ARBA" id="ARBA00022840"/>
    </source>
</evidence>
<sequence length="468" mass="51607">MARLNNWPWRHWAQCKPESPALIVDGMCLNWQQLAQRIDRLAVGFRQQGVRVGSGVVLKGRNSEATLLAYLALLQCGARLLPLNPQLPDLLLRTLLPSLNIDFSLCLDAPILPLPILPLRMTEKEGYLQIDWEPESIATLTLTSGSSGPPKAAAHTFTAHLANAAGVTKLLGFTASDRWLLSLPLFHVSGQGIVWRWLLVGASLVLQDNRTLTQALKICSFASLVPTQLWRILQQNRGVTSLTTVLLGGAPCATTLIERAEKAGVRCWYGYGMTEAASTITAKRANGREGVGIPLEGREVSLVDGEIWLRSAILSCGYWQNGTLQPVVDNHGWLHTRDRGCWYEGELQVIGRLDNQFFSGGEGIQPEQIEQVLLQHPAVSQVFIIPQDDREFGQRPVALVEIRDGLSVAVLAEWAKSRLAGFQQPVAWYLLPASLNNGGIKISRQSLRQWLHHRSEQGGTLLRPGVCD</sequence>
<evidence type="ECO:0000256" key="3">
    <source>
        <dbReference type="ARBA" id="ARBA00022741"/>
    </source>
</evidence>
<dbReference type="Gene3D" id="3.40.50.12780">
    <property type="entry name" value="N-terminal domain of ligase-like"/>
    <property type="match status" value="1"/>
</dbReference>
<gene>
    <name evidence="7" type="ORF">ED28_14390</name>
</gene>
<dbReference type="Proteomes" id="UP000288794">
    <property type="component" value="Unassembled WGS sequence"/>
</dbReference>
<evidence type="ECO:0000313" key="8">
    <source>
        <dbReference type="Proteomes" id="UP000288794"/>
    </source>
</evidence>
<evidence type="ECO:0000256" key="1">
    <source>
        <dbReference type="ARBA" id="ARBA00022428"/>
    </source>
</evidence>
<evidence type="ECO:0000256" key="2">
    <source>
        <dbReference type="ARBA" id="ARBA00022598"/>
    </source>
</evidence>
<keyword evidence="1" id="KW-0474">Menaquinone biosynthesis</keyword>
<dbReference type="AlphaFoldDB" id="A0A443IBP6"/>
<keyword evidence="8" id="KW-1185">Reference proteome</keyword>
<dbReference type="InterPro" id="IPR050237">
    <property type="entry name" value="ATP-dep_AMP-bd_enzyme"/>
</dbReference>
<dbReference type="InterPro" id="IPR010192">
    <property type="entry name" value="MenE"/>
</dbReference>
<dbReference type="Pfam" id="PF13193">
    <property type="entry name" value="AMP-binding_C"/>
    <property type="match status" value="1"/>
</dbReference>
<dbReference type="EMBL" id="JMEE01000038">
    <property type="protein sequence ID" value="RWR01316.1"/>
    <property type="molecule type" value="Genomic_DNA"/>
</dbReference>
<keyword evidence="4" id="KW-0067">ATP-binding</keyword>
<organism evidence="7 8">
    <name type="scientific">[Pantoea] beijingensis</name>
    <dbReference type="NCBI Taxonomy" id="1324864"/>
    <lineage>
        <taxon>Bacteria</taxon>
        <taxon>Pseudomonadati</taxon>
        <taxon>Pseudomonadota</taxon>
        <taxon>Gammaproteobacteria</taxon>
        <taxon>Enterobacterales</taxon>
        <taxon>Erwiniaceae</taxon>
        <taxon>Erwinia</taxon>
    </lineage>
</organism>
<dbReference type="PROSITE" id="PS00455">
    <property type="entry name" value="AMP_BINDING"/>
    <property type="match status" value="1"/>
</dbReference>
<dbReference type="GO" id="GO:0009234">
    <property type="term" value="P:menaquinone biosynthetic process"/>
    <property type="evidence" value="ECO:0007669"/>
    <property type="project" value="UniProtKB-KW"/>
</dbReference>
<dbReference type="NCBIfam" id="TIGR01923">
    <property type="entry name" value="menE"/>
    <property type="match status" value="1"/>
</dbReference>
<dbReference type="CDD" id="cd17630">
    <property type="entry name" value="OSB_MenE-like"/>
    <property type="match status" value="1"/>
</dbReference>
<dbReference type="InterPro" id="IPR045851">
    <property type="entry name" value="AMP-bd_C_sf"/>
</dbReference>
<dbReference type="SUPFAM" id="SSF56801">
    <property type="entry name" value="Acetyl-CoA synthetase-like"/>
    <property type="match status" value="1"/>
</dbReference>
<evidence type="ECO:0000259" key="5">
    <source>
        <dbReference type="Pfam" id="PF00501"/>
    </source>
</evidence>
<dbReference type="GO" id="GO:0005524">
    <property type="term" value="F:ATP binding"/>
    <property type="evidence" value="ECO:0007669"/>
    <property type="project" value="UniProtKB-KW"/>
</dbReference>
<comment type="caution">
    <text evidence="7">The sequence shown here is derived from an EMBL/GenBank/DDBJ whole genome shotgun (WGS) entry which is preliminary data.</text>
</comment>
<reference evidence="7 8" key="1">
    <citation type="submission" date="2014-04" db="EMBL/GenBank/DDBJ databases">
        <title>Draft genome sequence of Pantoea beijingensis strain LMG 27579, an emerging pathogen to Pleurotus eryngii with potential industrial application.</title>
        <authorList>
            <person name="Xu F."/>
            <person name="Liu Y."/>
            <person name="Wang S."/>
            <person name="Yin Y."/>
            <person name="Ma Y."/>
            <person name="Zhao S."/>
            <person name="Rong C."/>
        </authorList>
    </citation>
    <scope>NUCLEOTIDE SEQUENCE [LARGE SCALE GENOMIC DNA]</scope>
    <source>
        <strain evidence="7 8">LMG 27579</strain>
    </source>
</reference>
<dbReference type="InterPro" id="IPR000873">
    <property type="entry name" value="AMP-dep_synth/lig_dom"/>
</dbReference>
<feature type="domain" description="AMP-binding enzyme C-terminal" evidence="6">
    <location>
        <begin position="368"/>
        <end position="430"/>
    </location>
</feature>
<name>A0A443IBP6_9GAMM</name>
<dbReference type="GO" id="GO:0008756">
    <property type="term" value="F:o-succinylbenzoate-CoA ligase activity"/>
    <property type="evidence" value="ECO:0007669"/>
    <property type="project" value="UniProtKB-EC"/>
</dbReference>
<dbReference type="InterPro" id="IPR020845">
    <property type="entry name" value="AMP-binding_CS"/>
</dbReference>
<dbReference type="RefSeq" id="WP_128178745.1">
    <property type="nucleotide sequence ID" value="NZ_CP071409.1"/>
</dbReference>
<dbReference type="Pfam" id="PF00501">
    <property type="entry name" value="AMP-binding"/>
    <property type="match status" value="1"/>
</dbReference>
<dbReference type="NCBIfam" id="NF006539">
    <property type="entry name" value="PRK09029.1"/>
    <property type="match status" value="1"/>
</dbReference>
<accession>A0A443IBP6</accession>
<feature type="domain" description="AMP-dependent synthetase/ligase" evidence="5">
    <location>
        <begin position="10"/>
        <end position="319"/>
    </location>
</feature>
<dbReference type="PANTHER" id="PTHR43767:SF1">
    <property type="entry name" value="NONRIBOSOMAL PEPTIDE SYNTHASE PES1 (EUROFUNG)-RELATED"/>
    <property type="match status" value="1"/>
</dbReference>
<protein>
    <submittedName>
        <fullName evidence="7">O-succinylbenzoic acid--CoA ligase</fullName>
        <ecNumber evidence="7">6.2.1.26</ecNumber>
    </submittedName>
</protein>
<dbReference type="InterPro" id="IPR025110">
    <property type="entry name" value="AMP-bd_C"/>
</dbReference>
<dbReference type="EC" id="6.2.1.26" evidence="7"/>
<evidence type="ECO:0000313" key="7">
    <source>
        <dbReference type="EMBL" id="RWR01316.1"/>
    </source>
</evidence>
<proteinExistence type="predicted"/>